<keyword evidence="2" id="KW-0812">Transmembrane</keyword>
<organism evidence="3 4">
    <name type="scientific">Sideroxyarcus emersonii</name>
    <dbReference type="NCBI Taxonomy" id="2764705"/>
    <lineage>
        <taxon>Bacteria</taxon>
        <taxon>Pseudomonadati</taxon>
        <taxon>Pseudomonadota</taxon>
        <taxon>Betaproteobacteria</taxon>
        <taxon>Nitrosomonadales</taxon>
        <taxon>Gallionellaceae</taxon>
        <taxon>Sideroxyarcus</taxon>
    </lineage>
</organism>
<feature type="region of interest" description="Disordered" evidence="1">
    <location>
        <begin position="53"/>
        <end position="115"/>
    </location>
</feature>
<keyword evidence="2" id="KW-0472">Membrane</keyword>
<evidence type="ECO:0000256" key="2">
    <source>
        <dbReference type="SAM" id="Phobius"/>
    </source>
</evidence>
<dbReference type="RefSeq" id="WP_237246361.1">
    <property type="nucleotide sequence ID" value="NZ_AP023423.1"/>
</dbReference>
<reference evidence="3 4" key="1">
    <citation type="journal article" date="2022" name="Int. J. Syst. Evol. Microbiol.">
        <title>&lt;i&gt;Sideroxyarcus emersonii&lt;/i&gt; gen. nov. sp. nov., a neutrophilic, microaerobic iron- and thiosulfate-oxidizing bacterium isolated from iron-rich wetland sediment.</title>
        <authorList>
            <person name="Kato S."/>
            <person name="Itoh T."/>
            <person name="Iino T."/>
            <person name="Ohkuma M."/>
        </authorList>
    </citation>
    <scope>NUCLEOTIDE SEQUENCE [LARGE SCALE GENOMIC DNA]</scope>
    <source>
        <strain evidence="3 4">MIZ01</strain>
    </source>
</reference>
<dbReference type="KEGG" id="seme:MIZ01_1594"/>
<proteinExistence type="predicted"/>
<evidence type="ECO:0000313" key="3">
    <source>
        <dbReference type="EMBL" id="BCK87798.1"/>
    </source>
</evidence>
<keyword evidence="4" id="KW-1185">Reference proteome</keyword>
<feature type="compositionally biased region" description="Basic and acidic residues" evidence="1">
    <location>
        <begin position="79"/>
        <end position="98"/>
    </location>
</feature>
<protein>
    <submittedName>
        <fullName evidence="3">Uncharacterized protein</fullName>
    </submittedName>
</protein>
<evidence type="ECO:0000313" key="4">
    <source>
        <dbReference type="Proteomes" id="UP001320326"/>
    </source>
</evidence>
<dbReference type="AlphaFoldDB" id="A0AAN1XB09"/>
<sequence>MQISASALFFALVTGLLGAWLFLWQTDKQHQDFRVTESRVACDKARFDSDFAGSFGHASQQQKDRERAACGDEAAVVADRSKSEEEAHKQGQELKKSIENALTNDQAQAQAQQQATQAAASAVAATTKAAVAEIKK</sequence>
<dbReference type="EMBL" id="AP023423">
    <property type="protein sequence ID" value="BCK87798.1"/>
    <property type="molecule type" value="Genomic_DNA"/>
</dbReference>
<name>A0AAN1XB09_9PROT</name>
<keyword evidence="2" id="KW-1133">Transmembrane helix</keyword>
<dbReference type="Proteomes" id="UP001320326">
    <property type="component" value="Chromosome"/>
</dbReference>
<accession>A0AAN1XB09</accession>
<feature type="transmembrane region" description="Helical" evidence="2">
    <location>
        <begin position="6"/>
        <end position="24"/>
    </location>
</feature>
<feature type="compositionally biased region" description="Low complexity" evidence="1">
    <location>
        <begin position="106"/>
        <end position="115"/>
    </location>
</feature>
<gene>
    <name evidence="3" type="ORF">MIZ01_1594</name>
</gene>
<evidence type="ECO:0000256" key="1">
    <source>
        <dbReference type="SAM" id="MobiDB-lite"/>
    </source>
</evidence>